<dbReference type="PhylomeDB" id="B8MK88"/>
<dbReference type="Pfam" id="PF13637">
    <property type="entry name" value="Ank_4"/>
    <property type="match status" value="1"/>
</dbReference>
<keyword evidence="5" id="KW-1185">Reference proteome</keyword>
<dbReference type="Proteomes" id="UP000001745">
    <property type="component" value="Unassembled WGS sequence"/>
</dbReference>
<dbReference type="PROSITE" id="PS50297">
    <property type="entry name" value="ANK_REP_REGION"/>
    <property type="match status" value="2"/>
</dbReference>
<dbReference type="EMBL" id="EQ962657">
    <property type="protein sequence ID" value="EED15243.1"/>
    <property type="molecule type" value="Genomic_DNA"/>
</dbReference>
<dbReference type="PANTHER" id="PTHR24198:SF165">
    <property type="entry name" value="ANKYRIN REPEAT-CONTAINING PROTEIN-RELATED"/>
    <property type="match status" value="1"/>
</dbReference>
<feature type="repeat" description="ANK" evidence="3">
    <location>
        <begin position="228"/>
        <end position="255"/>
    </location>
</feature>
<dbReference type="Pfam" id="PF12796">
    <property type="entry name" value="Ank_2"/>
    <property type="match status" value="1"/>
</dbReference>
<organism evidence="4 5">
    <name type="scientific">Talaromyces stipitatus (strain ATCC 10500 / CBS 375.48 / QM 6759 / NRRL 1006)</name>
    <name type="common">Penicillium stipitatum</name>
    <dbReference type="NCBI Taxonomy" id="441959"/>
    <lineage>
        <taxon>Eukaryota</taxon>
        <taxon>Fungi</taxon>
        <taxon>Dikarya</taxon>
        <taxon>Ascomycota</taxon>
        <taxon>Pezizomycotina</taxon>
        <taxon>Eurotiomycetes</taxon>
        <taxon>Eurotiomycetidae</taxon>
        <taxon>Eurotiales</taxon>
        <taxon>Trichocomaceae</taxon>
        <taxon>Talaromyces</taxon>
        <taxon>Talaromyces sect. Talaromyces</taxon>
    </lineage>
</organism>
<gene>
    <name evidence="4" type="ORF">TSTA_046950</name>
</gene>
<dbReference type="eggNOG" id="KOG4177">
    <property type="taxonomic scope" value="Eukaryota"/>
</dbReference>
<dbReference type="OrthoDB" id="366390at2759"/>
<dbReference type="Gene3D" id="1.25.40.20">
    <property type="entry name" value="Ankyrin repeat-containing domain"/>
    <property type="match status" value="2"/>
</dbReference>
<accession>B8MK88</accession>
<dbReference type="GeneID" id="8099882"/>
<dbReference type="SUPFAM" id="SSF48403">
    <property type="entry name" value="Ankyrin repeat"/>
    <property type="match status" value="1"/>
</dbReference>
<dbReference type="VEuPathDB" id="FungiDB:TSTA_046950"/>
<evidence type="ECO:0000256" key="2">
    <source>
        <dbReference type="ARBA" id="ARBA00023043"/>
    </source>
</evidence>
<dbReference type="PROSITE" id="PS50088">
    <property type="entry name" value="ANK_REPEAT"/>
    <property type="match status" value="3"/>
</dbReference>
<dbReference type="RefSeq" id="XP_002485196.1">
    <property type="nucleotide sequence ID" value="XM_002485151.1"/>
</dbReference>
<dbReference type="InParanoid" id="B8MK88"/>
<feature type="repeat" description="ANK" evidence="3">
    <location>
        <begin position="18"/>
        <end position="45"/>
    </location>
</feature>
<evidence type="ECO:0000256" key="1">
    <source>
        <dbReference type="ARBA" id="ARBA00022737"/>
    </source>
</evidence>
<dbReference type="AlphaFoldDB" id="B8MK88"/>
<dbReference type="SMART" id="SM00248">
    <property type="entry name" value="ANK"/>
    <property type="match status" value="5"/>
</dbReference>
<keyword evidence="1" id="KW-0677">Repeat</keyword>
<name>B8MK88_TALSN</name>
<dbReference type="Pfam" id="PF00023">
    <property type="entry name" value="Ank"/>
    <property type="match status" value="1"/>
</dbReference>
<feature type="repeat" description="ANK" evidence="3">
    <location>
        <begin position="116"/>
        <end position="148"/>
    </location>
</feature>
<dbReference type="STRING" id="441959.B8MK88"/>
<sequence>MENYIEHRATKCSWIYRYMLASRYGHLDIAKFLIENGANVDATSTDCCTALLRLLLDNDASCIKTIERMRETDISGFYDHAFAGSNALHLVVNYGDKETTGLILQYEIEIDAKIEKGDTALHMAARHGHIEQVRLLMEYGACMESKNIRGETAIVLAAVRGHDEIVRILGDRQNSSEEYKPWLKVARIARAIELDDQLLARMLLGDDENDLWSVTDSSIWGVVYGPLLHLAVSKGNEEVVALLLEKGADVEMPISRQRMLKEKDLYILQRWKGQNLCN</sequence>
<dbReference type="HOGENOM" id="CLU_1001759_0_0_1"/>
<keyword evidence="2 3" id="KW-0040">ANK repeat</keyword>
<dbReference type="InterPro" id="IPR002110">
    <property type="entry name" value="Ankyrin_rpt"/>
</dbReference>
<reference evidence="5" key="1">
    <citation type="journal article" date="2015" name="Genome Announc.">
        <title>Genome sequence of the AIDS-associated pathogen Penicillium marneffei (ATCC18224) and its near taxonomic relative Talaromyces stipitatus (ATCC10500).</title>
        <authorList>
            <person name="Nierman W.C."/>
            <person name="Fedorova-Abrams N.D."/>
            <person name="Andrianopoulos A."/>
        </authorList>
    </citation>
    <scope>NUCLEOTIDE SEQUENCE [LARGE SCALE GENOMIC DNA]</scope>
    <source>
        <strain evidence="5">ATCC 10500 / CBS 375.48 / QM 6759 / NRRL 1006</strain>
    </source>
</reference>
<dbReference type="PRINTS" id="PR01415">
    <property type="entry name" value="ANKYRIN"/>
</dbReference>
<protein>
    <submittedName>
        <fullName evidence="4">Ankyrin repeat-containing protein, putative</fullName>
    </submittedName>
</protein>
<proteinExistence type="predicted"/>
<dbReference type="InterPro" id="IPR036770">
    <property type="entry name" value="Ankyrin_rpt-contain_sf"/>
</dbReference>
<evidence type="ECO:0000256" key="3">
    <source>
        <dbReference type="PROSITE-ProRule" id="PRU00023"/>
    </source>
</evidence>
<evidence type="ECO:0000313" key="5">
    <source>
        <dbReference type="Proteomes" id="UP000001745"/>
    </source>
</evidence>
<evidence type="ECO:0000313" key="4">
    <source>
        <dbReference type="EMBL" id="EED15243.1"/>
    </source>
</evidence>
<dbReference type="PANTHER" id="PTHR24198">
    <property type="entry name" value="ANKYRIN REPEAT AND PROTEIN KINASE DOMAIN-CONTAINING PROTEIN"/>
    <property type="match status" value="1"/>
</dbReference>